<dbReference type="SUPFAM" id="SSF56219">
    <property type="entry name" value="DNase I-like"/>
    <property type="match status" value="1"/>
</dbReference>
<proteinExistence type="predicted"/>
<dbReference type="AlphaFoldDB" id="A0A9J5Y6F9"/>
<evidence type="ECO:0000313" key="2">
    <source>
        <dbReference type="Proteomes" id="UP000824120"/>
    </source>
</evidence>
<comment type="caution">
    <text evidence="1">The sequence shown here is derived from an EMBL/GenBank/DDBJ whole genome shotgun (WGS) entry which is preliminary data.</text>
</comment>
<keyword evidence="2" id="KW-1185">Reference proteome</keyword>
<gene>
    <name evidence="1" type="ORF">H5410_036973</name>
</gene>
<reference evidence="1 2" key="1">
    <citation type="submission" date="2020-09" db="EMBL/GenBank/DDBJ databases">
        <title>De no assembly of potato wild relative species, Solanum commersonii.</title>
        <authorList>
            <person name="Cho K."/>
        </authorList>
    </citation>
    <scope>NUCLEOTIDE SEQUENCE [LARGE SCALE GENOMIC DNA]</scope>
    <source>
        <strain evidence="1">LZ3.2</strain>
        <tissue evidence="1">Leaf</tissue>
    </source>
</reference>
<dbReference type="EMBL" id="JACXVP010000007">
    <property type="protein sequence ID" value="KAG5595741.1"/>
    <property type="molecule type" value="Genomic_DNA"/>
</dbReference>
<dbReference type="Proteomes" id="UP000824120">
    <property type="component" value="Chromosome 7"/>
</dbReference>
<sequence length="386" mass="43970">MSSVTSEYCRDDISGYACSNMSYEHDKHEFCEGYDGPYEHGNGALAYDDDSYEGYDCPWDNEQHGGENYYSGDDFEMNGTYDSCDDVEGVERPYGVYHCKDEGFHVTNYGYDGDVRYNSFSHRSYEFFEQNLDRNGSCEVEFPSSSCATSYPKKEGIDVWAGPFQSHRVAHRSNTFTTSQNMMTFSSHPSSNISCSPFGDEVGGKVGGTLSHEVVELRESFTALREDFDDFLQMFEKVKSMVQKRQVIHHEDKPKELPLEAKQEAPYKGDVKELNMEVKTPTPYAPKWKLNLKLAEDMNRHWLIGGDFNVLLNEEEKVGGLHVLDANPENLHCFIVSCYLTKVILDKILINQEIHAYFNHIEVEDLLRTGSGHAPMLLPCEAKVSR</sequence>
<dbReference type="InterPro" id="IPR036691">
    <property type="entry name" value="Endo/exonu/phosph_ase_sf"/>
</dbReference>
<name>A0A9J5Y6F9_SOLCO</name>
<accession>A0A9J5Y6F9</accession>
<protein>
    <submittedName>
        <fullName evidence="1">Uncharacterized protein</fullName>
    </submittedName>
</protein>
<evidence type="ECO:0000313" key="1">
    <source>
        <dbReference type="EMBL" id="KAG5595741.1"/>
    </source>
</evidence>
<organism evidence="1 2">
    <name type="scientific">Solanum commersonii</name>
    <name type="common">Commerson's wild potato</name>
    <name type="synonym">Commerson's nightshade</name>
    <dbReference type="NCBI Taxonomy" id="4109"/>
    <lineage>
        <taxon>Eukaryota</taxon>
        <taxon>Viridiplantae</taxon>
        <taxon>Streptophyta</taxon>
        <taxon>Embryophyta</taxon>
        <taxon>Tracheophyta</taxon>
        <taxon>Spermatophyta</taxon>
        <taxon>Magnoliopsida</taxon>
        <taxon>eudicotyledons</taxon>
        <taxon>Gunneridae</taxon>
        <taxon>Pentapetalae</taxon>
        <taxon>asterids</taxon>
        <taxon>lamiids</taxon>
        <taxon>Solanales</taxon>
        <taxon>Solanaceae</taxon>
        <taxon>Solanoideae</taxon>
        <taxon>Solaneae</taxon>
        <taxon>Solanum</taxon>
    </lineage>
</organism>